<dbReference type="InterPro" id="IPR050204">
    <property type="entry name" value="AraC_XylS_family_regulators"/>
</dbReference>
<feature type="domain" description="HTH araC/xylS-type" evidence="4">
    <location>
        <begin position="211"/>
        <end position="308"/>
    </location>
</feature>
<dbReference type="SUPFAM" id="SSF46689">
    <property type="entry name" value="Homeodomain-like"/>
    <property type="match status" value="2"/>
</dbReference>
<dbReference type="InterPro" id="IPR009594">
    <property type="entry name" value="Tscrpt_reg_HTH_AraC_N"/>
</dbReference>
<dbReference type="PANTHER" id="PTHR46796">
    <property type="entry name" value="HTH-TYPE TRANSCRIPTIONAL ACTIVATOR RHAS-RELATED"/>
    <property type="match status" value="1"/>
</dbReference>
<dbReference type="PANTHER" id="PTHR46796:SF6">
    <property type="entry name" value="ARAC SUBFAMILY"/>
    <property type="match status" value="1"/>
</dbReference>
<proteinExistence type="predicted"/>
<dbReference type="EMBL" id="FTOH01000010">
    <property type="protein sequence ID" value="SIT11883.1"/>
    <property type="molecule type" value="Genomic_DNA"/>
</dbReference>
<organism evidence="5 6">
    <name type="scientific">Thalassolituus maritimus</name>
    <dbReference type="NCBI Taxonomy" id="484498"/>
    <lineage>
        <taxon>Bacteria</taxon>
        <taxon>Pseudomonadati</taxon>
        <taxon>Pseudomonadota</taxon>
        <taxon>Gammaproteobacteria</taxon>
        <taxon>Oceanospirillales</taxon>
        <taxon>Oceanospirillaceae</taxon>
        <taxon>Thalassolituus</taxon>
    </lineage>
</organism>
<dbReference type="GO" id="GO:0043565">
    <property type="term" value="F:sequence-specific DNA binding"/>
    <property type="evidence" value="ECO:0007669"/>
    <property type="project" value="InterPro"/>
</dbReference>
<dbReference type="InterPro" id="IPR018060">
    <property type="entry name" value="HTH_AraC"/>
</dbReference>
<dbReference type="Proteomes" id="UP000185639">
    <property type="component" value="Unassembled WGS sequence"/>
</dbReference>
<dbReference type="InterPro" id="IPR020449">
    <property type="entry name" value="Tscrpt_reg_AraC-type_HTH"/>
</dbReference>
<reference evidence="6" key="1">
    <citation type="submission" date="2017-01" db="EMBL/GenBank/DDBJ databases">
        <authorList>
            <person name="Varghese N."/>
            <person name="Submissions S."/>
        </authorList>
    </citation>
    <scope>NUCLEOTIDE SEQUENCE [LARGE SCALE GENOMIC DNA]</scope>
    <source>
        <strain evidence="6">DSM 24913</strain>
    </source>
</reference>
<dbReference type="GO" id="GO:0003700">
    <property type="term" value="F:DNA-binding transcription factor activity"/>
    <property type="evidence" value="ECO:0007669"/>
    <property type="project" value="InterPro"/>
</dbReference>
<dbReference type="Gene3D" id="1.10.10.60">
    <property type="entry name" value="Homeodomain-like"/>
    <property type="match status" value="1"/>
</dbReference>
<dbReference type="RefSeq" id="WP_076517408.1">
    <property type="nucleotide sequence ID" value="NZ_FTOH01000010.1"/>
</dbReference>
<dbReference type="OrthoDB" id="9783876at2"/>
<evidence type="ECO:0000256" key="2">
    <source>
        <dbReference type="ARBA" id="ARBA00023125"/>
    </source>
</evidence>
<dbReference type="SMART" id="SM00342">
    <property type="entry name" value="HTH_ARAC"/>
    <property type="match status" value="1"/>
</dbReference>
<protein>
    <submittedName>
        <fullName evidence="5">AraC-type DNA-binding protein</fullName>
    </submittedName>
</protein>
<evidence type="ECO:0000313" key="6">
    <source>
        <dbReference type="Proteomes" id="UP000185639"/>
    </source>
</evidence>
<gene>
    <name evidence="5" type="ORF">SAMN05421686_110102</name>
</gene>
<dbReference type="Pfam" id="PF12833">
    <property type="entry name" value="HTH_18"/>
    <property type="match status" value="1"/>
</dbReference>
<sequence>MTTSTKPHSFASLASAHRQKVAPGQLVENRTVYASQLAELSVYDTYEQAERVRLDAGELLYCGMMTGRKVMHGMDGFSTGFLPHESFVVAPGEYVEIDFPEASMTTPTTCMTLEIPRETLLKVCDQLNTVSERPRALGEWEVETRQWHLSHTDATQQLLERIVASHVHKEDDCDLVLNFGVNELVARMLRQQGRDFLLRCVQQNPTQSGLTNAVAYIEENLAQPVDIDHLARIACMSRTKLFQQFKSSLGCSPAQYQQQRRLEHACKLIRSGQSITSTCYELGFSNPSHFSRRFHQQYGMSPREFAAR</sequence>
<evidence type="ECO:0000313" key="5">
    <source>
        <dbReference type="EMBL" id="SIT11883.1"/>
    </source>
</evidence>
<evidence type="ECO:0000256" key="1">
    <source>
        <dbReference type="ARBA" id="ARBA00023015"/>
    </source>
</evidence>
<keyword evidence="1" id="KW-0805">Transcription regulation</keyword>
<dbReference type="PROSITE" id="PS01124">
    <property type="entry name" value="HTH_ARAC_FAMILY_2"/>
    <property type="match status" value="1"/>
</dbReference>
<dbReference type="AlphaFoldDB" id="A0A1N7PMM2"/>
<dbReference type="STRING" id="484498.SAMN05421686_110102"/>
<accession>A0A1N7PMM2</accession>
<keyword evidence="2 5" id="KW-0238">DNA-binding</keyword>
<keyword evidence="3" id="KW-0804">Transcription</keyword>
<dbReference type="PRINTS" id="PR00032">
    <property type="entry name" value="HTHARAC"/>
</dbReference>
<keyword evidence="6" id="KW-1185">Reference proteome</keyword>
<dbReference type="InterPro" id="IPR009057">
    <property type="entry name" value="Homeodomain-like_sf"/>
</dbReference>
<evidence type="ECO:0000259" key="4">
    <source>
        <dbReference type="PROSITE" id="PS01124"/>
    </source>
</evidence>
<dbReference type="Pfam" id="PF06719">
    <property type="entry name" value="AraC_N"/>
    <property type="match status" value="1"/>
</dbReference>
<evidence type="ECO:0000256" key="3">
    <source>
        <dbReference type="ARBA" id="ARBA00023163"/>
    </source>
</evidence>
<name>A0A1N7PMM2_9GAMM</name>